<evidence type="ECO:0000256" key="1">
    <source>
        <dbReference type="ARBA" id="ARBA00004651"/>
    </source>
</evidence>
<gene>
    <name evidence="7" type="ORF">E4O86_07555</name>
</gene>
<reference evidence="7" key="1">
    <citation type="submission" date="2019-03" db="EMBL/GenBank/DDBJ databases">
        <title>Afifella sp. nov., isolated from activated sludge.</title>
        <authorList>
            <person name="Li Q."/>
            <person name="Liu Y."/>
        </authorList>
    </citation>
    <scope>NUCLEOTIDE SEQUENCE</scope>
    <source>
        <strain evidence="7">L72</strain>
    </source>
</reference>
<feature type="transmembrane region" description="Helical" evidence="6">
    <location>
        <begin position="105"/>
        <end position="126"/>
    </location>
</feature>
<organism evidence="7 8">
    <name type="scientific">Propylenella binzhouense</name>
    <dbReference type="NCBI Taxonomy" id="2555902"/>
    <lineage>
        <taxon>Bacteria</taxon>
        <taxon>Pseudomonadati</taxon>
        <taxon>Pseudomonadota</taxon>
        <taxon>Alphaproteobacteria</taxon>
        <taxon>Hyphomicrobiales</taxon>
        <taxon>Propylenellaceae</taxon>
        <taxon>Propylenella</taxon>
    </lineage>
</organism>
<dbReference type="RefSeq" id="WP_161139915.1">
    <property type="nucleotide sequence ID" value="NZ_SPKJ01000017.1"/>
</dbReference>
<feature type="transmembrane region" description="Helical" evidence="6">
    <location>
        <begin position="178"/>
        <end position="201"/>
    </location>
</feature>
<keyword evidence="5 6" id="KW-0472">Membrane</keyword>
<proteinExistence type="predicted"/>
<keyword evidence="3 6" id="KW-0812">Transmembrane</keyword>
<dbReference type="GO" id="GO:0005886">
    <property type="term" value="C:plasma membrane"/>
    <property type="evidence" value="ECO:0007669"/>
    <property type="project" value="UniProtKB-SubCell"/>
</dbReference>
<evidence type="ECO:0000313" key="7">
    <source>
        <dbReference type="EMBL" id="MYZ47566.1"/>
    </source>
</evidence>
<dbReference type="CDD" id="cd06581">
    <property type="entry name" value="TM_PBP1_LivM_like"/>
    <property type="match status" value="1"/>
</dbReference>
<feature type="transmembrane region" description="Helical" evidence="6">
    <location>
        <begin position="228"/>
        <end position="251"/>
    </location>
</feature>
<dbReference type="GO" id="GO:0015658">
    <property type="term" value="F:branched-chain amino acid transmembrane transporter activity"/>
    <property type="evidence" value="ECO:0007669"/>
    <property type="project" value="InterPro"/>
</dbReference>
<dbReference type="PANTHER" id="PTHR30482">
    <property type="entry name" value="HIGH-AFFINITY BRANCHED-CHAIN AMINO ACID TRANSPORT SYSTEM PERMEASE"/>
    <property type="match status" value="1"/>
</dbReference>
<feature type="transmembrane region" description="Helical" evidence="6">
    <location>
        <begin position="133"/>
        <end position="158"/>
    </location>
</feature>
<keyword evidence="2" id="KW-1003">Cell membrane</keyword>
<dbReference type="InterPro" id="IPR043428">
    <property type="entry name" value="LivM-like"/>
</dbReference>
<dbReference type="Proteomes" id="UP000773614">
    <property type="component" value="Unassembled WGS sequence"/>
</dbReference>
<dbReference type="EMBL" id="SPKJ01000017">
    <property type="protein sequence ID" value="MYZ47566.1"/>
    <property type="molecule type" value="Genomic_DNA"/>
</dbReference>
<evidence type="ECO:0000256" key="4">
    <source>
        <dbReference type="ARBA" id="ARBA00022989"/>
    </source>
</evidence>
<evidence type="ECO:0000256" key="6">
    <source>
        <dbReference type="SAM" id="Phobius"/>
    </source>
</evidence>
<dbReference type="OrthoDB" id="9804361at2"/>
<dbReference type="AlphaFoldDB" id="A0A964T334"/>
<evidence type="ECO:0000313" key="8">
    <source>
        <dbReference type="Proteomes" id="UP000773614"/>
    </source>
</evidence>
<accession>A0A964T334</accession>
<dbReference type="Pfam" id="PF02653">
    <property type="entry name" value="BPD_transp_2"/>
    <property type="match status" value="1"/>
</dbReference>
<sequence>MSNITEAGLATGYARAASRQPALVTGTDLLVIGAFVLVVLTMPWWLVLIAGYEALATKIVIWAIFALGFDILLGFTGYLSFGHAAFFGSAAYITGLSLKHLTSDIVPAMAISFAGLFVIALVIGVLTLRRSGIYFSILTLAFAEMAHALILSSTLQAWTGGDNGLTGLPTPTLLGSPMRGLTVFYFASAFLVAGFIAALVIRRSPFGLMLRAIKENPMRLEYTGVNVFAYKMSAFVISAMYAGIAGSLTVIYEPYVATEYIYWSTSGEVVIMSVIGGVGTLIGPILGAGFMLYFENVIQGFIGEQWKLVLGLIFVFMVIFLPGGFVDLARQIWRSLGHRIRARRYNVPDMAPEADEDRLRRRLDREEAEAR</sequence>
<dbReference type="PANTHER" id="PTHR30482:SF17">
    <property type="entry name" value="ABC TRANSPORTER ATP-BINDING PROTEIN"/>
    <property type="match status" value="1"/>
</dbReference>
<protein>
    <submittedName>
        <fullName evidence="7">Branched-chain amino acid ABC transporter permease</fullName>
    </submittedName>
</protein>
<comment type="subcellular location">
    <subcellularLocation>
        <location evidence="1">Cell membrane</location>
        <topology evidence="1">Multi-pass membrane protein</topology>
    </subcellularLocation>
</comment>
<feature type="transmembrane region" description="Helical" evidence="6">
    <location>
        <begin position="29"/>
        <end position="52"/>
    </location>
</feature>
<feature type="transmembrane region" description="Helical" evidence="6">
    <location>
        <begin position="271"/>
        <end position="294"/>
    </location>
</feature>
<comment type="caution">
    <text evidence="7">The sequence shown here is derived from an EMBL/GenBank/DDBJ whole genome shotgun (WGS) entry which is preliminary data.</text>
</comment>
<dbReference type="InterPro" id="IPR001851">
    <property type="entry name" value="ABC_transp_permease"/>
</dbReference>
<feature type="transmembrane region" description="Helical" evidence="6">
    <location>
        <begin position="306"/>
        <end position="326"/>
    </location>
</feature>
<keyword evidence="4 6" id="KW-1133">Transmembrane helix</keyword>
<evidence type="ECO:0000256" key="5">
    <source>
        <dbReference type="ARBA" id="ARBA00023136"/>
    </source>
</evidence>
<evidence type="ECO:0000256" key="2">
    <source>
        <dbReference type="ARBA" id="ARBA00022475"/>
    </source>
</evidence>
<name>A0A964T334_9HYPH</name>
<feature type="transmembrane region" description="Helical" evidence="6">
    <location>
        <begin position="59"/>
        <end position="85"/>
    </location>
</feature>
<keyword evidence="8" id="KW-1185">Reference proteome</keyword>
<evidence type="ECO:0000256" key="3">
    <source>
        <dbReference type="ARBA" id="ARBA00022692"/>
    </source>
</evidence>